<reference evidence="2 3" key="1">
    <citation type="submission" date="2018-07" db="EMBL/GenBank/DDBJ databases">
        <title>Genomic Encyclopedia of Type Strains, Phase III (KMG-III): the genomes of soil and plant-associated and newly described type strains.</title>
        <authorList>
            <person name="Whitman W."/>
        </authorList>
    </citation>
    <scope>NUCLEOTIDE SEQUENCE [LARGE SCALE GENOMIC DNA]</scope>
    <source>
        <strain evidence="2 3">CECT 8487</strain>
    </source>
</reference>
<dbReference type="SUPFAM" id="SSF52821">
    <property type="entry name" value="Rhodanese/Cell cycle control phosphatase"/>
    <property type="match status" value="1"/>
</dbReference>
<evidence type="ECO:0000259" key="1">
    <source>
        <dbReference type="PROSITE" id="PS50206"/>
    </source>
</evidence>
<dbReference type="NCBIfam" id="NF045521">
    <property type="entry name" value="rhoda_near_glyco"/>
    <property type="match status" value="1"/>
</dbReference>
<dbReference type="Pfam" id="PF00581">
    <property type="entry name" value="Rhodanese"/>
    <property type="match status" value="1"/>
</dbReference>
<dbReference type="InterPro" id="IPR001763">
    <property type="entry name" value="Rhodanese-like_dom"/>
</dbReference>
<dbReference type="PROSITE" id="PS50206">
    <property type="entry name" value="RHODANESE_3"/>
    <property type="match status" value="1"/>
</dbReference>
<evidence type="ECO:0000313" key="2">
    <source>
        <dbReference type="EMBL" id="RED50210.1"/>
    </source>
</evidence>
<gene>
    <name evidence="2" type="ORF">DFQ02_101235</name>
</gene>
<dbReference type="SMART" id="SM00450">
    <property type="entry name" value="RHOD"/>
    <property type="match status" value="1"/>
</dbReference>
<organism evidence="2 3">
    <name type="scientific">Seonamhaeicola aphaedonensis</name>
    <dbReference type="NCBI Taxonomy" id="1461338"/>
    <lineage>
        <taxon>Bacteria</taxon>
        <taxon>Pseudomonadati</taxon>
        <taxon>Bacteroidota</taxon>
        <taxon>Flavobacteriia</taxon>
        <taxon>Flavobacteriales</taxon>
        <taxon>Flavobacteriaceae</taxon>
    </lineage>
</organism>
<protein>
    <submittedName>
        <fullName evidence="2">Rhodanese-related sulfurtransferase</fullName>
    </submittedName>
</protein>
<dbReference type="PANTHER" id="PTHR43031">
    <property type="entry name" value="FAD-DEPENDENT OXIDOREDUCTASE"/>
    <property type="match status" value="1"/>
</dbReference>
<feature type="domain" description="Rhodanese" evidence="1">
    <location>
        <begin position="45"/>
        <end position="136"/>
    </location>
</feature>
<dbReference type="CDD" id="cd00158">
    <property type="entry name" value="RHOD"/>
    <property type="match status" value="1"/>
</dbReference>
<dbReference type="RefSeq" id="WP_116039154.1">
    <property type="nucleotide sequence ID" value="NZ_QRDX01000001.1"/>
</dbReference>
<keyword evidence="2" id="KW-0808">Transferase</keyword>
<dbReference type="EMBL" id="QRDX01000001">
    <property type="protein sequence ID" value="RED50210.1"/>
    <property type="molecule type" value="Genomic_DNA"/>
</dbReference>
<dbReference type="Gene3D" id="3.40.250.10">
    <property type="entry name" value="Rhodanese-like domain"/>
    <property type="match status" value="1"/>
</dbReference>
<dbReference type="InterPro" id="IPR036873">
    <property type="entry name" value="Rhodanese-like_dom_sf"/>
</dbReference>
<dbReference type="AlphaFoldDB" id="A0A3D9HL50"/>
<sequence>MQKTFFCFIFLISTLGYSQKNLDQLLKRYNSGNIPYIHVDELKSYPDNIILLDAREQREYATSHLKDAIAVGYDFFNIDSTSQKIPNKNSKIVVYCSLGIRSEDVAEKLKKSGYKNVFNLYGGIFEWKNNQQKVYNLKEQETDSVHAFSKDWSKWLQKGIKVYE</sequence>
<name>A0A3D9HL50_9FLAO</name>
<proteinExistence type="predicted"/>
<comment type="caution">
    <text evidence="2">The sequence shown here is derived from an EMBL/GenBank/DDBJ whole genome shotgun (WGS) entry which is preliminary data.</text>
</comment>
<dbReference type="InterPro" id="IPR050229">
    <property type="entry name" value="GlpE_sulfurtransferase"/>
</dbReference>
<accession>A0A3D9HL50</accession>
<evidence type="ECO:0000313" key="3">
    <source>
        <dbReference type="Proteomes" id="UP000256629"/>
    </source>
</evidence>
<dbReference type="PANTHER" id="PTHR43031:SF1">
    <property type="entry name" value="PYRIDINE NUCLEOTIDE-DISULPHIDE OXIDOREDUCTASE"/>
    <property type="match status" value="1"/>
</dbReference>
<dbReference type="Proteomes" id="UP000256629">
    <property type="component" value="Unassembled WGS sequence"/>
</dbReference>
<dbReference type="GO" id="GO:0016740">
    <property type="term" value="F:transferase activity"/>
    <property type="evidence" value="ECO:0007669"/>
    <property type="project" value="UniProtKB-KW"/>
</dbReference>
<keyword evidence="3" id="KW-1185">Reference proteome</keyword>
<dbReference type="OrthoDB" id="598065at2"/>